<dbReference type="PANTHER" id="PTHR23308">
    <property type="entry name" value="NUCLEAR INHIBITOR OF PROTEIN PHOSPHATASE-1"/>
    <property type="match status" value="1"/>
</dbReference>
<gene>
    <name evidence="3" type="ORF">SAMN04488242_2659</name>
</gene>
<feature type="domain" description="FHA" evidence="2">
    <location>
        <begin position="83"/>
        <end position="132"/>
    </location>
</feature>
<evidence type="ECO:0000313" key="4">
    <source>
        <dbReference type="Proteomes" id="UP000199475"/>
    </source>
</evidence>
<reference evidence="3 4" key="1">
    <citation type="submission" date="2016-10" db="EMBL/GenBank/DDBJ databases">
        <authorList>
            <person name="de Groot N.N."/>
        </authorList>
    </citation>
    <scope>NUCLEOTIDE SEQUENCE [LARGE SCALE GENOMIC DNA]</scope>
    <source>
        <strain evidence="3 4">CGMCC 1.9159</strain>
    </source>
</reference>
<dbReference type="SUPFAM" id="SSF49879">
    <property type="entry name" value="SMAD/FHA domain"/>
    <property type="match status" value="1"/>
</dbReference>
<keyword evidence="4" id="KW-1185">Reference proteome</keyword>
<dbReference type="AlphaFoldDB" id="A0A1G9MJP1"/>
<evidence type="ECO:0000259" key="2">
    <source>
        <dbReference type="PROSITE" id="PS50006"/>
    </source>
</evidence>
<dbReference type="InterPro" id="IPR026870">
    <property type="entry name" value="Zinc_ribbon_dom"/>
</dbReference>
<dbReference type="Gene3D" id="2.60.200.20">
    <property type="match status" value="1"/>
</dbReference>
<dbReference type="SMART" id="SM00240">
    <property type="entry name" value="FHA"/>
    <property type="match status" value="1"/>
</dbReference>
<accession>A0A1G9MJP1</accession>
<dbReference type="PROSITE" id="PS50006">
    <property type="entry name" value="FHA_DOMAIN"/>
    <property type="match status" value="1"/>
</dbReference>
<evidence type="ECO:0000256" key="1">
    <source>
        <dbReference type="ARBA" id="ARBA00022553"/>
    </source>
</evidence>
<sequence>MRCSKCGTESSESAKFCSNCGAPLDRTGDTTSTFAVVDDTTEFQALPKVSTEASHGLAPGNALLMVRLGTGDASRFLIDSDVTTVGRHPESDIFLDDITVSRHHAKFVRVGGALYLEDLGSLNGTYINRTLIDGRAQIRAGDEIQIGKYRATIALGDPGAA</sequence>
<dbReference type="InterPro" id="IPR000253">
    <property type="entry name" value="FHA_dom"/>
</dbReference>
<dbReference type="RefSeq" id="WP_093253094.1">
    <property type="nucleotide sequence ID" value="NZ_FNGP01000005.1"/>
</dbReference>
<keyword evidence="1" id="KW-0597">Phosphoprotein</keyword>
<protein>
    <submittedName>
        <fullName evidence="3">Zinc-ribbon domain-containing protein</fullName>
    </submittedName>
</protein>
<dbReference type="Proteomes" id="UP000199475">
    <property type="component" value="Unassembled WGS sequence"/>
</dbReference>
<dbReference type="EMBL" id="FNGP01000005">
    <property type="protein sequence ID" value="SDL74117.1"/>
    <property type="molecule type" value="Genomic_DNA"/>
</dbReference>
<dbReference type="Pfam" id="PF13240">
    <property type="entry name" value="Zn_Ribbon_1"/>
    <property type="match status" value="1"/>
</dbReference>
<dbReference type="Pfam" id="PF00498">
    <property type="entry name" value="FHA"/>
    <property type="match status" value="1"/>
</dbReference>
<dbReference type="InterPro" id="IPR008984">
    <property type="entry name" value="SMAD_FHA_dom_sf"/>
</dbReference>
<proteinExistence type="predicted"/>
<dbReference type="InterPro" id="IPR050923">
    <property type="entry name" value="Cell_Proc_Reg/RNA_Proc"/>
</dbReference>
<name>A0A1G9MJP1_9ACTN</name>
<dbReference type="STRING" id="686624.SAMN04488242_2659"/>
<organism evidence="3 4">
    <name type="scientific">Tessaracoccus oleiagri</name>
    <dbReference type="NCBI Taxonomy" id="686624"/>
    <lineage>
        <taxon>Bacteria</taxon>
        <taxon>Bacillati</taxon>
        <taxon>Actinomycetota</taxon>
        <taxon>Actinomycetes</taxon>
        <taxon>Propionibacteriales</taxon>
        <taxon>Propionibacteriaceae</taxon>
        <taxon>Tessaracoccus</taxon>
    </lineage>
</organism>
<evidence type="ECO:0000313" key="3">
    <source>
        <dbReference type="EMBL" id="SDL74117.1"/>
    </source>
</evidence>
<dbReference type="OrthoDB" id="9815925at2"/>